<name>A0ACC1J3S8_9FUNG</name>
<dbReference type="EMBL" id="JANBPW010003878">
    <property type="protein sequence ID" value="KAJ1936456.1"/>
    <property type="molecule type" value="Genomic_DNA"/>
</dbReference>
<sequence>MGKRKSSRKIVKKEKPKLDTTFDCLFCNHEKSIIVSMDKEHKVGNLKCKVCSATYQAALTHLSEPIDVYSEWVDACEEAKHNEDDDYSGTPPPSAGAAAAQDDYGIPEQLSEGSDVDDF</sequence>
<evidence type="ECO:0000313" key="1">
    <source>
        <dbReference type="EMBL" id="KAJ1936456.1"/>
    </source>
</evidence>
<reference evidence="1" key="1">
    <citation type="submission" date="2022-07" db="EMBL/GenBank/DDBJ databases">
        <title>Phylogenomic reconstructions and comparative analyses of Kickxellomycotina fungi.</title>
        <authorList>
            <person name="Reynolds N.K."/>
            <person name="Stajich J.E."/>
            <person name="Barry K."/>
            <person name="Grigoriev I.V."/>
            <person name="Crous P."/>
            <person name="Smith M.E."/>
        </authorList>
    </citation>
    <scope>NUCLEOTIDE SEQUENCE</scope>
    <source>
        <strain evidence="1">NRRL 5244</strain>
    </source>
</reference>
<protein>
    <submittedName>
        <fullName evidence="1">Uncharacterized protein</fullName>
    </submittedName>
</protein>
<keyword evidence="2" id="KW-1185">Reference proteome</keyword>
<gene>
    <name evidence="1" type="ORF">FBU59_005046</name>
</gene>
<dbReference type="Proteomes" id="UP001150603">
    <property type="component" value="Unassembled WGS sequence"/>
</dbReference>
<proteinExistence type="predicted"/>
<accession>A0ACC1J3S8</accession>
<organism evidence="1 2">
    <name type="scientific">Linderina macrospora</name>
    <dbReference type="NCBI Taxonomy" id="4868"/>
    <lineage>
        <taxon>Eukaryota</taxon>
        <taxon>Fungi</taxon>
        <taxon>Fungi incertae sedis</taxon>
        <taxon>Zoopagomycota</taxon>
        <taxon>Kickxellomycotina</taxon>
        <taxon>Kickxellomycetes</taxon>
        <taxon>Kickxellales</taxon>
        <taxon>Kickxellaceae</taxon>
        <taxon>Linderina</taxon>
    </lineage>
</organism>
<evidence type="ECO:0000313" key="2">
    <source>
        <dbReference type="Proteomes" id="UP001150603"/>
    </source>
</evidence>
<comment type="caution">
    <text evidence="1">The sequence shown here is derived from an EMBL/GenBank/DDBJ whole genome shotgun (WGS) entry which is preliminary data.</text>
</comment>